<name>A0ABZ0UQ35_9RICK</name>
<protein>
    <recommendedName>
        <fullName evidence="3">Ran GTPase-activating protein (RanGAP) involved in mRNA processing and transport</fullName>
    </recommendedName>
</protein>
<dbReference type="Proteomes" id="UP001326613">
    <property type="component" value="Chromosome"/>
</dbReference>
<dbReference type="Gene3D" id="3.80.10.10">
    <property type="entry name" value="Ribonuclease Inhibitor"/>
    <property type="match status" value="1"/>
</dbReference>
<dbReference type="SUPFAM" id="SSF52047">
    <property type="entry name" value="RNI-like"/>
    <property type="match status" value="1"/>
</dbReference>
<organism evidence="1 2">
    <name type="scientific">Candidatus Trichorickettsia mobilis</name>
    <dbReference type="NCBI Taxonomy" id="1346319"/>
    <lineage>
        <taxon>Bacteria</taxon>
        <taxon>Pseudomonadati</taxon>
        <taxon>Pseudomonadota</taxon>
        <taxon>Alphaproteobacteria</taxon>
        <taxon>Rickettsiales</taxon>
        <taxon>Rickettsiaceae</taxon>
        <taxon>Rickettsieae</taxon>
        <taxon>Candidatus Trichorickettsia</taxon>
    </lineage>
</organism>
<accession>A0ABZ0UQ35</accession>
<reference evidence="1 2" key="1">
    <citation type="submission" date="2022-10" db="EMBL/GenBank/DDBJ databases">
        <title>Host association and intracellularity evolved multiple times independently in the Rickettsiales.</title>
        <authorList>
            <person name="Castelli M."/>
            <person name="Nardi T."/>
            <person name="Gammuto L."/>
            <person name="Bellinzona G."/>
            <person name="Sabaneyeva E."/>
            <person name="Potekhin A."/>
            <person name="Serra V."/>
            <person name="Petroni G."/>
            <person name="Sassera D."/>
        </authorList>
    </citation>
    <scope>NUCLEOTIDE SEQUENCE [LARGE SCALE GENOMIC DNA]</scope>
    <source>
        <strain evidence="1 2">Kr 154-4</strain>
    </source>
</reference>
<dbReference type="EMBL" id="CP112932">
    <property type="protein sequence ID" value="WPY00153.1"/>
    <property type="molecule type" value="Genomic_DNA"/>
</dbReference>
<proteinExistence type="predicted"/>
<sequence>MKTILEQKLEEVQQQLTNIYNSEEEITISLNDIEKSLIQVLKRDDIELNKLASQVLRNVSMELSQENLSDAKTACLWVIGNGEKNCFADNFADNIEEAIKNRLSYHNELTATLEGNQTIKSFCISESSKFIDSTKFMQKFADILPTTQITSLTLSKDNIIVSGEVAKKLAASLPYSNVTNLVLNRCIRSDGVKILTEILPTTKITKLDLSENCFGGEELQSLVNILPQTQITLLNLLSLKYVDHSAWVSLLKIIPDTKLTELYFGEHGTGHKQLSELMTLIIDSKISQIYFNNNTGFSNTISDLNKLSNKESFDYNELCKKLCLDLIDDDYNDVLKSFIVNYNIKLDSVNYGHRQSLFDLLVSRKPAIRSLLEEIKEEARVKNVDTQEVYDICSTLLEEGNYEGLKKFLIDNHHNPAQAITVISPNLENKSYLLRELLGFLNEELHPEGQEYAGMFASTMDEVSALIGVIPDNITYTALYSEN</sequence>
<evidence type="ECO:0000313" key="1">
    <source>
        <dbReference type="EMBL" id="WPY00153.1"/>
    </source>
</evidence>
<evidence type="ECO:0008006" key="3">
    <source>
        <dbReference type="Google" id="ProtNLM"/>
    </source>
</evidence>
<evidence type="ECO:0000313" key="2">
    <source>
        <dbReference type="Proteomes" id="UP001326613"/>
    </source>
</evidence>
<gene>
    <name evidence="1" type="ORF">Trichorick_00023</name>
</gene>
<keyword evidence="2" id="KW-1185">Reference proteome</keyword>
<dbReference type="RefSeq" id="WP_323738251.1">
    <property type="nucleotide sequence ID" value="NZ_CP112932.1"/>
</dbReference>
<dbReference type="InterPro" id="IPR032675">
    <property type="entry name" value="LRR_dom_sf"/>
</dbReference>